<accession>A0A0V0I1U1</accession>
<sequence length="64" mass="7412">MDKKNFEYVKPSKQLCLQVQELLGFVLASRSTLRPSNFPFSCVHNICTPSEVKCFLQFSLPFRL</sequence>
<reference evidence="1" key="1">
    <citation type="submission" date="2015-12" db="EMBL/GenBank/DDBJ databases">
        <title>Gene expression during late stages of embryo sac development: a critical building block for successful pollen-pistil interactions.</title>
        <authorList>
            <person name="Liu Y."/>
            <person name="Joly V."/>
            <person name="Sabar M."/>
            <person name="Matton D.P."/>
        </authorList>
    </citation>
    <scope>NUCLEOTIDE SEQUENCE</scope>
</reference>
<dbReference type="AlphaFoldDB" id="A0A0V0I1U1"/>
<organism evidence="1">
    <name type="scientific">Solanum chacoense</name>
    <name type="common">Chaco potato</name>
    <dbReference type="NCBI Taxonomy" id="4108"/>
    <lineage>
        <taxon>Eukaryota</taxon>
        <taxon>Viridiplantae</taxon>
        <taxon>Streptophyta</taxon>
        <taxon>Embryophyta</taxon>
        <taxon>Tracheophyta</taxon>
        <taxon>Spermatophyta</taxon>
        <taxon>Magnoliopsida</taxon>
        <taxon>eudicotyledons</taxon>
        <taxon>Gunneridae</taxon>
        <taxon>Pentapetalae</taxon>
        <taxon>asterids</taxon>
        <taxon>lamiids</taxon>
        <taxon>Solanales</taxon>
        <taxon>Solanaceae</taxon>
        <taxon>Solanoideae</taxon>
        <taxon>Solaneae</taxon>
        <taxon>Solanum</taxon>
    </lineage>
</organism>
<protein>
    <submittedName>
        <fullName evidence="1">Putative ovule protein</fullName>
    </submittedName>
</protein>
<proteinExistence type="predicted"/>
<evidence type="ECO:0000313" key="1">
    <source>
        <dbReference type="EMBL" id="JAP26484.1"/>
    </source>
</evidence>
<name>A0A0V0I1U1_SOLCH</name>
<dbReference type="EMBL" id="GEDG01012176">
    <property type="protein sequence ID" value="JAP26484.1"/>
    <property type="molecule type" value="Transcribed_RNA"/>
</dbReference>